<reference evidence="1 2" key="1">
    <citation type="submission" date="2017-04" db="EMBL/GenBank/DDBJ databases">
        <authorList>
            <person name="Afonso C.L."/>
            <person name="Miller P.J."/>
            <person name="Scott M.A."/>
            <person name="Spackman E."/>
            <person name="Goraichik I."/>
            <person name="Dimitrov K.M."/>
            <person name="Suarez D.L."/>
            <person name="Swayne D.E."/>
        </authorList>
    </citation>
    <scope>NUCLEOTIDE SEQUENCE [LARGE SCALE GENOMIC DNA]</scope>
    <source>
        <strain evidence="1 2">A2P</strain>
    </source>
</reference>
<accession>A0A1X7HRU6</accession>
<dbReference type="EMBL" id="FXAK01000010">
    <property type="protein sequence ID" value="SMF91745.1"/>
    <property type="molecule type" value="Genomic_DNA"/>
</dbReference>
<organism evidence="1 2">
    <name type="scientific">Azospirillum oryzae</name>
    <dbReference type="NCBI Taxonomy" id="286727"/>
    <lineage>
        <taxon>Bacteria</taxon>
        <taxon>Pseudomonadati</taxon>
        <taxon>Pseudomonadota</taxon>
        <taxon>Alphaproteobacteria</taxon>
        <taxon>Rhodospirillales</taxon>
        <taxon>Azospirillaceae</taxon>
        <taxon>Azospirillum</taxon>
    </lineage>
</organism>
<dbReference type="AlphaFoldDB" id="A0A1X7HRU6"/>
<gene>
    <name evidence="1" type="ORF">SAMN02982917_0353</name>
</gene>
<sequence length="80" mass="8474">MTAEEEAAGLAALSVCESLVIAMVEKGLFTAEEARGVLEDAAAAHQRQEVPPPGSRHQMAVRIIERLALQVDAAGQYSRG</sequence>
<evidence type="ECO:0000313" key="2">
    <source>
        <dbReference type="Proteomes" id="UP000192936"/>
    </source>
</evidence>
<proteinExistence type="predicted"/>
<protein>
    <submittedName>
        <fullName evidence="1">Uncharacterized protein</fullName>
    </submittedName>
</protein>
<evidence type="ECO:0000313" key="1">
    <source>
        <dbReference type="EMBL" id="SMF91745.1"/>
    </source>
</evidence>
<name>A0A1X7HRU6_9PROT</name>
<dbReference type="STRING" id="286727.SAMN02982917_0353"/>
<dbReference type="Proteomes" id="UP000192936">
    <property type="component" value="Unassembled WGS sequence"/>
</dbReference>